<proteinExistence type="predicted"/>
<name>A0A847S5W6_9BACT</name>
<dbReference type="CDD" id="cd00102">
    <property type="entry name" value="IPT"/>
    <property type="match status" value="1"/>
</dbReference>
<accession>A0A847S5W6</accession>
<dbReference type="InterPro" id="IPR014756">
    <property type="entry name" value="Ig_E-set"/>
</dbReference>
<dbReference type="Pfam" id="PF01833">
    <property type="entry name" value="TIG"/>
    <property type="match status" value="2"/>
</dbReference>
<dbReference type="AlphaFoldDB" id="A0A847S5W6"/>
<dbReference type="InterPro" id="IPR013783">
    <property type="entry name" value="Ig-like_fold"/>
</dbReference>
<feature type="domain" description="IPT/TIG" evidence="2">
    <location>
        <begin position="39"/>
        <end position="110"/>
    </location>
</feature>
<dbReference type="Gene3D" id="2.60.40.10">
    <property type="entry name" value="Immunoglobulins"/>
    <property type="match status" value="2"/>
</dbReference>
<evidence type="ECO:0000256" key="1">
    <source>
        <dbReference type="SAM" id="SignalP"/>
    </source>
</evidence>
<dbReference type="CDD" id="cd00603">
    <property type="entry name" value="IPT_PCSR"/>
    <property type="match status" value="1"/>
</dbReference>
<dbReference type="EMBL" id="JABAHZ010000001">
    <property type="protein sequence ID" value="NLR77161.1"/>
    <property type="molecule type" value="Genomic_DNA"/>
</dbReference>
<dbReference type="InterPro" id="IPR002909">
    <property type="entry name" value="IPT_dom"/>
</dbReference>
<evidence type="ECO:0000313" key="4">
    <source>
        <dbReference type="Proteomes" id="UP000552864"/>
    </source>
</evidence>
<feature type="domain" description="IPT/TIG" evidence="2">
    <location>
        <begin position="126"/>
        <end position="194"/>
    </location>
</feature>
<dbReference type="Proteomes" id="UP000552864">
    <property type="component" value="Unassembled WGS sequence"/>
</dbReference>
<dbReference type="InterPro" id="IPR008979">
    <property type="entry name" value="Galactose-bd-like_sf"/>
</dbReference>
<protein>
    <recommendedName>
        <fullName evidence="2">IPT/TIG domain-containing protein</fullName>
    </recommendedName>
</protein>
<dbReference type="PROSITE" id="PS51257">
    <property type="entry name" value="PROKAR_LIPOPROTEIN"/>
    <property type="match status" value="1"/>
</dbReference>
<keyword evidence="1" id="KW-0732">Signal</keyword>
<dbReference type="Gene3D" id="2.60.120.260">
    <property type="entry name" value="Galactose-binding domain-like"/>
    <property type="match status" value="1"/>
</dbReference>
<dbReference type="SUPFAM" id="SSF81296">
    <property type="entry name" value="E set domains"/>
    <property type="match status" value="2"/>
</dbReference>
<feature type="chain" id="PRO_5032553036" description="IPT/TIG domain-containing protein" evidence="1">
    <location>
        <begin position="24"/>
        <end position="337"/>
    </location>
</feature>
<gene>
    <name evidence="3" type="ORF">HGH91_00890</name>
</gene>
<feature type="signal peptide" evidence="1">
    <location>
        <begin position="1"/>
        <end position="23"/>
    </location>
</feature>
<sequence>MTRNIFRSLVLPGIILAAGVVFSACEKDAQYREFNYPAPVVKDFSPKQGYALSNVTIDGQDFGEVVGAVKVYFGGVRADTVRSVTNNKIVVQVPAKGVAGAVTVEIFGKRDSIPQVFTLKPAARLISMSSNKAQAGDEITLTGNNFGTDKSLVHVFVGTKEAEVTGVASEQVKFKVPDALPGSVTLVVDGQNLVGQYLLINAEKLTGTLFGHSGSWANNPATMIPAAVDGNLNTYIDGATATGYVGYDLGEGKSALLKSVRYAPRSGNAGRMVGGQIRAANDASLSDYVVLYTIAAAPPNGVYTDAQISTTNSYRYIYYYSPAGFCNIAEIEFYGSR</sequence>
<organism evidence="3 4">
    <name type="scientific">Chitinophaga eiseniae</name>
    <dbReference type="NCBI Taxonomy" id="634771"/>
    <lineage>
        <taxon>Bacteria</taxon>
        <taxon>Pseudomonadati</taxon>
        <taxon>Bacteroidota</taxon>
        <taxon>Chitinophagia</taxon>
        <taxon>Chitinophagales</taxon>
        <taxon>Chitinophagaceae</taxon>
        <taxon>Chitinophaga</taxon>
    </lineage>
</organism>
<keyword evidence="4" id="KW-1185">Reference proteome</keyword>
<dbReference type="RefSeq" id="WP_168736583.1">
    <property type="nucleotide sequence ID" value="NZ_JABAHZ010000001.1"/>
</dbReference>
<evidence type="ECO:0000313" key="3">
    <source>
        <dbReference type="EMBL" id="NLR77161.1"/>
    </source>
</evidence>
<reference evidence="3 4" key="1">
    <citation type="submission" date="2020-04" db="EMBL/GenBank/DDBJ databases">
        <authorList>
            <person name="Yin C."/>
        </authorList>
    </citation>
    <scope>NUCLEOTIDE SEQUENCE [LARGE SCALE GENOMIC DNA]</scope>
    <source>
        <strain evidence="3 4">Ak56</strain>
    </source>
</reference>
<dbReference type="SUPFAM" id="SSF49785">
    <property type="entry name" value="Galactose-binding domain-like"/>
    <property type="match status" value="1"/>
</dbReference>
<comment type="caution">
    <text evidence="3">The sequence shown here is derived from an EMBL/GenBank/DDBJ whole genome shotgun (WGS) entry which is preliminary data.</text>
</comment>
<evidence type="ECO:0000259" key="2">
    <source>
        <dbReference type="Pfam" id="PF01833"/>
    </source>
</evidence>